<dbReference type="EMBL" id="CAEZSH010000050">
    <property type="protein sequence ID" value="CAB4537237.1"/>
    <property type="molecule type" value="Genomic_DNA"/>
</dbReference>
<evidence type="ECO:0000256" key="1">
    <source>
        <dbReference type="SAM" id="Phobius"/>
    </source>
</evidence>
<feature type="domain" description="General stress protein 17M-like" evidence="2">
    <location>
        <begin position="10"/>
        <end position="77"/>
    </location>
</feature>
<evidence type="ECO:0000313" key="3">
    <source>
        <dbReference type="EMBL" id="CAB4537237.1"/>
    </source>
</evidence>
<reference evidence="4" key="1">
    <citation type="submission" date="2020-05" db="EMBL/GenBank/DDBJ databases">
        <authorList>
            <person name="Chiriac C."/>
            <person name="Salcher M."/>
            <person name="Ghai R."/>
            <person name="Kavagutti S V."/>
        </authorList>
    </citation>
    <scope>NUCLEOTIDE SEQUENCE</scope>
</reference>
<dbReference type="EMBL" id="CAEZUW010000129">
    <property type="protein sequence ID" value="CAB4617596.1"/>
    <property type="molecule type" value="Genomic_DNA"/>
</dbReference>
<sequence>MPAAQEQGEVLASFGEYTEAVALVEKLVEANFPMNAIAIVGKDLKTVERIRGRMNYGKVALSGATTGAFIGFVLSLFSPVPEGADASSIAVSNVIQPVLIAAGIGMIFNIVRFAMARNKRSFVSSSMVMAKEYEVQVPSNLLAQAKEMAAKPVEGA</sequence>
<dbReference type="InterPro" id="IPR025889">
    <property type="entry name" value="GSP17M-like_dom"/>
</dbReference>
<evidence type="ECO:0000313" key="4">
    <source>
        <dbReference type="EMBL" id="CAB4617596.1"/>
    </source>
</evidence>
<evidence type="ECO:0000259" key="2">
    <source>
        <dbReference type="Pfam" id="PF11181"/>
    </source>
</evidence>
<keyword evidence="1" id="KW-0812">Transmembrane</keyword>
<gene>
    <name evidence="3" type="ORF">UFOPK1410_00527</name>
    <name evidence="4" type="ORF">UFOPK1855_00787</name>
</gene>
<proteinExistence type="predicted"/>
<keyword evidence="1" id="KW-0472">Membrane</keyword>
<feature type="transmembrane region" description="Helical" evidence="1">
    <location>
        <begin position="59"/>
        <end position="77"/>
    </location>
</feature>
<dbReference type="AlphaFoldDB" id="A0A6J6HX46"/>
<protein>
    <submittedName>
        <fullName evidence="4">Unannotated protein</fullName>
    </submittedName>
</protein>
<dbReference type="Pfam" id="PF11181">
    <property type="entry name" value="YflT"/>
    <property type="match status" value="1"/>
</dbReference>
<feature type="transmembrane region" description="Helical" evidence="1">
    <location>
        <begin position="89"/>
        <end position="111"/>
    </location>
</feature>
<organism evidence="4">
    <name type="scientific">freshwater metagenome</name>
    <dbReference type="NCBI Taxonomy" id="449393"/>
    <lineage>
        <taxon>unclassified sequences</taxon>
        <taxon>metagenomes</taxon>
        <taxon>ecological metagenomes</taxon>
    </lineage>
</organism>
<name>A0A6J6HX46_9ZZZZ</name>
<keyword evidence="1" id="KW-1133">Transmembrane helix</keyword>
<accession>A0A6J6HX46</accession>